<feature type="compositionally biased region" description="Polar residues" evidence="2">
    <location>
        <begin position="179"/>
        <end position="196"/>
    </location>
</feature>
<feature type="region of interest" description="Disordered" evidence="2">
    <location>
        <begin position="165"/>
        <end position="222"/>
    </location>
</feature>
<organism evidence="3">
    <name type="scientific">Sylvanvirus sp</name>
    <dbReference type="NCBI Taxonomy" id="2487774"/>
    <lineage>
        <taxon>Viruses</taxon>
    </lineage>
</organism>
<gene>
    <name evidence="3" type="ORF">Sylvanvirus7_37</name>
</gene>
<dbReference type="EMBL" id="MK072513">
    <property type="protein sequence ID" value="AYV86739.1"/>
    <property type="molecule type" value="Genomic_DNA"/>
</dbReference>
<evidence type="ECO:0000256" key="2">
    <source>
        <dbReference type="SAM" id="MobiDB-lite"/>
    </source>
</evidence>
<dbReference type="GO" id="GO:0016787">
    <property type="term" value="F:hydrolase activity"/>
    <property type="evidence" value="ECO:0007669"/>
    <property type="project" value="UniProtKB-KW"/>
</dbReference>
<feature type="compositionally biased region" description="Polar residues" evidence="2">
    <location>
        <begin position="253"/>
        <end position="268"/>
    </location>
</feature>
<evidence type="ECO:0000256" key="1">
    <source>
        <dbReference type="ARBA" id="ARBA00022801"/>
    </source>
</evidence>
<evidence type="ECO:0000313" key="3">
    <source>
        <dbReference type="EMBL" id="AYV86739.1"/>
    </source>
</evidence>
<proteinExistence type="predicted"/>
<dbReference type="SUPFAM" id="SSF50494">
    <property type="entry name" value="Trypsin-like serine proteases"/>
    <property type="match status" value="1"/>
</dbReference>
<feature type="region of interest" description="Disordered" evidence="2">
    <location>
        <begin position="250"/>
        <end position="276"/>
    </location>
</feature>
<keyword evidence="1" id="KW-0378">Hydrolase</keyword>
<reference evidence="3" key="1">
    <citation type="submission" date="2018-10" db="EMBL/GenBank/DDBJ databases">
        <title>Hidden diversity of soil giant viruses.</title>
        <authorList>
            <person name="Schulz F."/>
            <person name="Alteio L."/>
            <person name="Goudeau D."/>
            <person name="Ryan E.M."/>
            <person name="Malmstrom R.R."/>
            <person name="Blanchard J."/>
            <person name="Woyke T."/>
        </authorList>
    </citation>
    <scope>NUCLEOTIDE SEQUENCE</scope>
    <source>
        <strain evidence="3">SYV1</strain>
    </source>
</reference>
<name>A0A3G5ALA2_9VIRU</name>
<evidence type="ECO:0008006" key="4">
    <source>
        <dbReference type="Google" id="ProtNLM"/>
    </source>
</evidence>
<dbReference type="InterPro" id="IPR009003">
    <property type="entry name" value="Peptidase_S1_PA"/>
</dbReference>
<feature type="compositionally biased region" description="Low complexity" evidence="2">
    <location>
        <begin position="197"/>
        <end position="220"/>
    </location>
</feature>
<accession>A0A3G5ALA2</accession>
<sequence length="452" mass="50127">MADPVPGDLCRAKWHNLPKSRVVVVLHTYPGGDVEVLNTTTIPQSDSDDSVHVVGSTFSGQYTPPQNPLLHCVSPVSPNTGANNNVNNKRTNDTLQRIAGLPRDILQFTSNTQPFFIKLSNRTTIEKKDFFHFYNRLTQNSFQQLLTLMANRELLRLQLFLNSNSQGPNGGNGDNSNSASQRSSKVPSNSNANNIYTSKSSSSSSSTSFSSSSKNNTSTTKYHKVPINTSNYYSNVDDEDEQVEAAIAAEQQSKGQPHQFLDQSNDNPNDTEDFDDGDELAEASVRQQFPNLEDDQVIKDVLHCKYLLVPSNNKFSLDGKSSKRKRTILQHSLIEHDLALRGGASGAPIFTKDQIIGVHFAMASLSPSSNKGERSFERYVVPFSPLTSAIFGILRLKLISQLRMVKNSKDEFSQLINNALKSFESELGFDDSVSEDIKNFCPIRRLVPSKNK</sequence>
<protein>
    <recommendedName>
        <fullName evidence="4">Serine protease</fullName>
    </recommendedName>
</protein>